<evidence type="ECO:0000313" key="2">
    <source>
        <dbReference type="EMBL" id="GAA2707686.1"/>
    </source>
</evidence>
<gene>
    <name evidence="2" type="ORF">GCM10010315_02710</name>
</gene>
<protein>
    <submittedName>
        <fullName evidence="2">DUF5691 domain-containing protein</fullName>
    </submittedName>
</protein>
<dbReference type="RefSeq" id="WP_344432708.1">
    <property type="nucleotide sequence ID" value="NZ_BAAASL010000001.1"/>
</dbReference>
<reference evidence="2 3" key="1">
    <citation type="journal article" date="2019" name="Int. J. Syst. Evol. Microbiol.">
        <title>The Global Catalogue of Microorganisms (GCM) 10K type strain sequencing project: providing services to taxonomists for standard genome sequencing and annotation.</title>
        <authorList>
            <consortium name="The Broad Institute Genomics Platform"/>
            <consortium name="The Broad Institute Genome Sequencing Center for Infectious Disease"/>
            <person name="Wu L."/>
            <person name="Ma J."/>
        </authorList>
    </citation>
    <scope>NUCLEOTIDE SEQUENCE [LARGE SCALE GENOMIC DNA]</scope>
    <source>
        <strain evidence="2 3">JCM 4542</strain>
    </source>
</reference>
<dbReference type="Proteomes" id="UP001500886">
    <property type="component" value="Unassembled WGS sequence"/>
</dbReference>
<proteinExistence type="predicted"/>
<comment type="caution">
    <text evidence="2">The sequence shown here is derived from an EMBL/GenBank/DDBJ whole genome shotgun (WGS) entry which is preliminary data.</text>
</comment>
<accession>A0ABN3TJY8</accession>
<evidence type="ECO:0000256" key="1">
    <source>
        <dbReference type="SAM" id="MobiDB-lite"/>
    </source>
</evidence>
<keyword evidence="3" id="KW-1185">Reference proteome</keyword>
<sequence>MTAHWDELVATALLGTDRKGGDPVALLDEAAVRTVQHRAALQPGIPRPLPPPAGDDPRPGLPPAARRRLASLLAGGTRHGGAPDLTELLPQWLAAANRHGYRAPEELLPTLLEVARARSDLRPEALVLGGPRALWLARLNPQWKYALRAHGAVPEGEEERQRTWEEGLFAERVAVLTALRRRDAAAGRELLAGSWAQERAEDRLLFLDALREGLGPDDEPFLEAALADRSRNVRAAAAELLCTLPGSALTARMAERARSCVALDRTAGSGPRIVVEAPHECDRAMERDGVVAKPPSGRGERSWWLGQLVEAAPLAVWCERLGVGGPEEAVALPVADGWQPELHAAWARAAVRQQDARWARALLGPPAAPPEPPGAAWLDPARLLSALPAGERAQWVARFVAANGLADSFRLLGACAVPWAEPLGAAVVDALDAARDAGGYPWSFSGVMGMAERCLDPAQADRLAALELLPRQPEAGSAPGYWAEAFQRLMGTLRLRATMLAELAGRPG</sequence>
<feature type="region of interest" description="Disordered" evidence="1">
    <location>
        <begin position="39"/>
        <end position="64"/>
    </location>
</feature>
<feature type="compositionally biased region" description="Pro residues" evidence="1">
    <location>
        <begin position="45"/>
        <end position="62"/>
    </location>
</feature>
<dbReference type="InterPro" id="IPR043746">
    <property type="entry name" value="DUF5691"/>
</dbReference>
<organism evidence="2 3">
    <name type="scientific">Streptomyces luteosporeus</name>
    <dbReference type="NCBI Taxonomy" id="173856"/>
    <lineage>
        <taxon>Bacteria</taxon>
        <taxon>Bacillati</taxon>
        <taxon>Actinomycetota</taxon>
        <taxon>Actinomycetes</taxon>
        <taxon>Kitasatosporales</taxon>
        <taxon>Streptomycetaceae</taxon>
        <taxon>Streptomyces</taxon>
    </lineage>
</organism>
<name>A0ABN3TJY8_9ACTN</name>
<dbReference type="EMBL" id="BAAASL010000001">
    <property type="protein sequence ID" value="GAA2707686.1"/>
    <property type="molecule type" value="Genomic_DNA"/>
</dbReference>
<dbReference type="Pfam" id="PF18944">
    <property type="entry name" value="DUF5691"/>
    <property type="match status" value="1"/>
</dbReference>
<evidence type="ECO:0000313" key="3">
    <source>
        <dbReference type="Proteomes" id="UP001500886"/>
    </source>
</evidence>